<evidence type="ECO:0000256" key="9">
    <source>
        <dbReference type="ARBA" id="ARBA00022848"/>
    </source>
</evidence>
<dbReference type="GO" id="GO:0016705">
    <property type="term" value="F:oxidoreductase activity, acting on paired donors, with incorporation or reduction of molecular oxygen"/>
    <property type="evidence" value="ECO:0007669"/>
    <property type="project" value="InterPro"/>
</dbReference>
<dbReference type="OrthoDB" id="1470350at2759"/>
<evidence type="ECO:0000256" key="3">
    <source>
        <dbReference type="ARBA" id="ARBA00004174"/>
    </source>
</evidence>
<keyword evidence="6 14" id="KW-0349">Heme</keyword>
<comment type="similarity">
    <text evidence="5 15">Belongs to the cytochrome P450 family.</text>
</comment>
<sequence length="397" mass="46052">MPLLNLPIFVQSVSIWRPRRKVLAPIFALRNLNMFINVFSEQSNTMVDRLSAASDKGTFSIWKYMVAYTMDSICQTTIGIKLGIQMQKNQAFPNNFEKFSELIMMRTLMPWLHSDFIYQFTPYYKQITNSITYMTNFVIIKEKRHALKEDAANKNKVKNQNSDIGKPATKTSLELLIEYSGGDKGYTNLELQEEMMVMILAGTDTSAVASSFVMLMLSKHQDIQEKLYQELIEILDDKENITAEDLSHLRYLDVVIKETLRLYPPVPIIVRTTKNDFILPSGRKIVKGTGVVIHIWGTHRNPKYWGPDAEVFRPERFIDLELDHPTAYMPFSQGPRNCLGYQYAMMSIKTVIASLVRRYKILPAEYIIEDGEKPLRVKYEIMLKHVDNFQLQLIHRK</sequence>
<keyword evidence="10 15" id="KW-0560">Oxidoreductase</keyword>
<keyword evidence="8" id="KW-0256">Endoplasmic reticulum</keyword>
<dbReference type="EMBL" id="OU893344">
    <property type="protein sequence ID" value="CAG9785316.1"/>
    <property type="molecule type" value="Genomic_DNA"/>
</dbReference>
<keyword evidence="9" id="KW-0492">Microsome</keyword>
<dbReference type="PRINTS" id="PR00463">
    <property type="entry name" value="EP450I"/>
</dbReference>
<keyword evidence="7 14" id="KW-0479">Metal-binding</keyword>
<dbReference type="PANTHER" id="PTHR24291:SF189">
    <property type="entry name" value="CYTOCHROME P450 4C3-RELATED"/>
    <property type="match status" value="1"/>
</dbReference>
<evidence type="ECO:0000256" key="15">
    <source>
        <dbReference type="RuleBase" id="RU000461"/>
    </source>
</evidence>
<keyword evidence="13" id="KW-0472">Membrane</keyword>
<evidence type="ECO:0000256" key="6">
    <source>
        <dbReference type="ARBA" id="ARBA00022617"/>
    </source>
</evidence>
<dbReference type="AlphaFoldDB" id="A0A9N9QX96"/>
<evidence type="ECO:0000256" key="2">
    <source>
        <dbReference type="ARBA" id="ARBA00003690"/>
    </source>
</evidence>
<reference evidence="16" key="1">
    <citation type="submission" date="2021-12" db="EMBL/GenBank/DDBJ databases">
        <authorList>
            <person name="King R."/>
        </authorList>
    </citation>
    <scope>NUCLEOTIDE SEQUENCE</scope>
</reference>
<evidence type="ECO:0000256" key="14">
    <source>
        <dbReference type="PIRSR" id="PIRSR602401-1"/>
    </source>
</evidence>
<reference evidence="16" key="2">
    <citation type="submission" date="2022-10" db="EMBL/GenBank/DDBJ databases">
        <authorList>
            <consortium name="ENA_rothamsted_submissions"/>
            <consortium name="culmorum"/>
            <person name="King R."/>
        </authorList>
    </citation>
    <scope>NUCLEOTIDE SEQUENCE</scope>
</reference>
<accession>A0A9N9QX96</accession>
<dbReference type="Proteomes" id="UP001153714">
    <property type="component" value="Chromosome 13"/>
</dbReference>
<dbReference type="GO" id="GO:0005506">
    <property type="term" value="F:iron ion binding"/>
    <property type="evidence" value="ECO:0007669"/>
    <property type="project" value="InterPro"/>
</dbReference>
<dbReference type="Gene3D" id="1.10.630.10">
    <property type="entry name" value="Cytochrome P450"/>
    <property type="match status" value="1"/>
</dbReference>
<dbReference type="PRINTS" id="PR00385">
    <property type="entry name" value="P450"/>
</dbReference>
<gene>
    <name evidence="16" type="ORF">DIATSA_LOCUS3358</name>
</gene>
<evidence type="ECO:0000256" key="12">
    <source>
        <dbReference type="ARBA" id="ARBA00023033"/>
    </source>
</evidence>
<comment type="function">
    <text evidence="2">May be involved in the metabolism of insect hormones and in the breakdown of synthetic insecticides.</text>
</comment>
<dbReference type="GO" id="GO:0004497">
    <property type="term" value="F:monooxygenase activity"/>
    <property type="evidence" value="ECO:0007669"/>
    <property type="project" value="UniProtKB-KW"/>
</dbReference>
<evidence type="ECO:0000256" key="13">
    <source>
        <dbReference type="ARBA" id="ARBA00023136"/>
    </source>
</evidence>
<name>A0A9N9QX96_9NEOP</name>
<dbReference type="Pfam" id="PF00067">
    <property type="entry name" value="p450"/>
    <property type="match status" value="1"/>
</dbReference>
<comment type="subcellular location">
    <subcellularLocation>
        <location evidence="4">Endoplasmic reticulum membrane</location>
        <topology evidence="4">Peripheral membrane protein</topology>
    </subcellularLocation>
    <subcellularLocation>
        <location evidence="3">Microsome membrane</location>
        <topology evidence="3">Peripheral membrane protein</topology>
    </subcellularLocation>
</comment>
<keyword evidence="11 14" id="KW-0408">Iron</keyword>
<comment type="cofactor">
    <cofactor evidence="1 14">
        <name>heme</name>
        <dbReference type="ChEBI" id="CHEBI:30413"/>
    </cofactor>
</comment>
<dbReference type="InterPro" id="IPR036396">
    <property type="entry name" value="Cyt_P450_sf"/>
</dbReference>
<evidence type="ECO:0000256" key="5">
    <source>
        <dbReference type="ARBA" id="ARBA00010617"/>
    </source>
</evidence>
<protein>
    <recommendedName>
        <fullName evidence="18">Cytochrome P450</fullName>
    </recommendedName>
</protein>
<dbReference type="PANTHER" id="PTHR24291">
    <property type="entry name" value="CYTOCHROME P450 FAMILY 4"/>
    <property type="match status" value="1"/>
</dbReference>
<dbReference type="InterPro" id="IPR002401">
    <property type="entry name" value="Cyt_P450_E_grp-I"/>
</dbReference>
<evidence type="ECO:0008006" key="18">
    <source>
        <dbReference type="Google" id="ProtNLM"/>
    </source>
</evidence>
<proteinExistence type="inferred from homology"/>
<evidence type="ECO:0000256" key="1">
    <source>
        <dbReference type="ARBA" id="ARBA00001971"/>
    </source>
</evidence>
<dbReference type="GO" id="GO:0005789">
    <property type="term" value="C:endoplasmic reticulum membrane"/>
    <property type="evidence" value="ECO:0007669"/>
    <property type="project" value="UniProtKB-SubCell"/>
</dbReference>
<dbReference type="InterPro" id="IPR017972">
    <property type="entry name" value="Cyt_P450_CS"/>
</dbReference>
<evidence type="ECO:0000256" key="8">
    <source>
        <dbReference type="ARBA" id="ARBA00022824"/>
    </source>
</evidence>
<evidence type="ECO:0000313" key="17">
    <source>
        <dbReference type="Proteomes" id="UP001153714"/>
    </source>
</evidence>
<dbReference type="InterPro" id="IPR001128">
    <property type="entry name" value="Cyt_P450"/>
</dbReference>
<keyword evidence="17" id="KW-1185">Reference proteome</keyword>
<dbReference type="GO" id="GO:0020037">
    <property type="term" value="F:heme binding"/>
    <property type="evidence" value="ECO:0007669"/>
    <property type="project" value="InterPro"/>
</dbReference>
<keyword evidence="12 15" id="KW-0503">Monooxygenase</keyword>
<evidence type="ECO:0000256" key="11">
    <source>
        <dbReference type="ARBA" id="ARBA00023004"/>
    </source>
</evidence>
<dbReference type="SUPFAM" id="SSF48264">
    <property type="entry name" value="Cytochrome P450"/>
    <property type="match status" value="1"/>
</dbReference>
<evidence type="ECO:0000256" key="7">
    <source>
        <dbReference type="ARBA" id="ARBA00022723"/>
    </source>
</evidence>
<dbReference type="PROSITE" id="PS00086">
    <property type="entry name" value="CYTOCHROME_P450"/>
    <property type="match status" value="1"/>
</dbReference>
<evidence type="ECO:0000256" key="10">
    <source>
        <dbReference type="ARBA" id="ARBA00023002"/>
    </source>
</evidence>
<feature type="binding site" description="axial binding residue" evidence="14">
    <location>
        <position position="338"/>
    </location>
    <ligand>
        <name>heme</name>
        <dbReference type="ChEBI" id="CHEBI:30413"/>
    </ligand>
    <ligandPart>
        <name>Fe</name>
        <dbReference type="ChEBI" id="CHEBI:18248"/>
    </ligandPart>
</feature>
<organism evidence="16 17">
    <name type="scientific">Diatraea saccharalis</name>
    <name type="common">sugarcane borer</name>
    <dbReference type="NCBI Taxonomy" id="40085"/>
    <lineage>
        <taxon>Eukaryota</taxon>
        <taxon>Metazoa</taxon>
        <taxon>Ecdysozoa</taxon>
        <taxon>Arthropoda</taxon>
        <taxon>Hexapoda</taxon>
        <taxon>Insecta</taxon>
        <taxon>Pterygota</taxon>
        <taxon>Neoptera</taxon>
        <taxon>Endopterygota</taxon>
        <taxon>Lepidoptera</taxon>
        <taxon>Glossata</taxon>
        <taxon>Ditrysia</taxon>
        <taxon>Pyraloidea</taxon>
        <taxon>Crambidae</taxon>
        <taxon>Crambinae</taxon>
        <taxon>Diatraea</taxon>
    </lineage>
</organism>
<evidence type="ECO:0000313" key="16">
    <source>
        <dbReference type="EMBL" id="CAG9785316.1"/>
    </source>
</evidence>
<evidence type="ECO:0000256" key="4">
    <source>
        <dbReference type="ARBA" id="ARBA00004406"/>
    </source>
</evidence>
<dbReference type="InterPro" id="IPR050196">
    <property type="entry name" value="Cytochrome_P450_Monoox"/>
</dbReference>